<organism evidence="2 3">
    <name type="scientific">Rotaria socialis</name>
    <dbReference type="NCBI Taxonomy" id="392032"/>
    <lineage>
        <taxon>Eukaryota</taxon>
        <taxon>Metazoa</taxon>
        <taxon>Spiralia</taxon>
        <taxon>Gnathifera</taxon>
        <taxon>Rotifera</taxon>
        <taxon>Eurotatoria</taxon>
        <taxon>Bdelloidea</taxon>
        <taxon>Philodinida</taxon>
        <taxon>Philodinidae</taxon>
        <taxon>Rotaria</taxon>
    </lineage>
</organism>
<dbReference type="Proteomes" id="UP000663873">
    <property type="component" value="Unassembled WGS sequence"/>
</dbReference>
<evidence type="ECO:0000313" key="2">
    <source>
        <dbReference type="EMBL" id="CAF4913686.1"/>
    </source>
</evidence>
<accession>A0A821VVV9</accession>
<gene>
    <name evidence="2" type="ORF">UJA718_LOCUS46089</name>
</gene>
<name>A0A821VVV9_9BILA</name>
<feature type="region of interest" description="Disordered" evidence="1">
    <location>
        <begin position="1"/>
        <end position="27"/>
    </location>
</feature>
<feature type="non-terminal residue" evidence="2">
    <location>
        <position position="27"/>
    </location>
</feature>
<reference evidence="2" key="1">
    <citation type="submission" date="2021-02" db="EMBL/GenBank/DDBJ databases">
        <authorList>
            <person name="Nowell W R."/>
        </authorList>
    </citation>
    <scope>NUCLEOTIDE SEQUENCE</scope>
</reference>
<evidence type="ECO:0000256" key="1">
    <source>
        <dbReference type="SAM" id="MobiDB-lite"/>
    </source>
</evidence>
<evidence type="ECO:0000313" key="3">
    <source>
        <dbReference type="Proteomes" id="UP000663873"/>
    </source>
</evidence>
<comment type="caution">
    <text evidence="2">The sequence shown here is derived from an EMBL/GenBank/DDBJ whole genome shotgun (WGS) entry which is preliminary data.</text>
</comment>
<sequence>MTALSHGRNPNVKLRATYQNTDKIEFQ</sequence>
<keyword evidence="3" id="KW-1185">Reference proteome</keyword>
<dbReference type="AlphaFoldDB" id="A0A821VVV9"/>
<dbReference type="EMBL" id="CAJOBP010080650">
    <property type="protein sequence ID" value="CAF4913686.1"/>
    <property type="molecule type" value="Genomic_DNA"/>
</dbReference>
<protein>
    <submittedName>
        <fullName evidence="2">Uncharacterized protein</fullName>
    </submittedName>
</protein>
<proteinExistence type="predicted"/>